<dbReference type="PANTHER" id="PTHR28008:SF1">
    <property type="entry name" value="DOMAIN PROTEIN, PUTATIVE (AFU_ORTHOLOGUE AFUA_3G10980)-RELATED"/>
    <property type="match status" value="1"/>
</dbReference>
<dbReference type="Proteomes" id="UP000000639">
    <property type="component" value="Chromosome"/>
</dbReference>
<dbReference type="eggNOG" id="ENOG5032RUN">
    <property type="taxonomic scope" value="Bacteria"/>
</dbReference>
<keyword evidence="1" id="KW-0812">Transmembrane</keyword>
<dbReference type="PANTHER" id="PTHR28008">
    <property type="entry name" value="DOMAIN PROTEIN, PUTATIVE (AFU_ORTHOLOGUE AFUA_3G10980)-RELATED"/>
    <property type="match status" value="1"/>
</dbReference>
<evidence type="ECO:0000256" key="1">
    <source>
        <dbReference type="SAM" id="Phobius"/>
    </source>
</evidence>
<accession>A1SRX8</accession>
<keyword evidence="1" id="KW-0472">Membrane</keyword>
<gene>
    <name evidence="3" type="ordered locus">Ping_0382</name>
</gene>
<organism evidence="3 4">
    <name type="scientific">Psychromonas ingrahamii (strain DSM 17664 / CCUG 51855 / 37)</name>
    <dbReference type="NCBI Taxonomy" id="357804"/>
    <lineage>
        <taxon>Bacteria</taxon>
        <taxon>Pseudomonadati</taxon>
        <taxon>Pseudomonadota</taxon>
        <taxon>Gammaproteobacteria</taxon>
        <taxon>Alteromonadales</taxon>
        <taxon>Psychromonadaceae</taxon>
        <taxon>Psychromonas</taxon>
    </lineage>
</organism>
<name>A1SRX8_PSYIN</name>
<dbReference type="InterPro" id="IPR006976">
    <property type="entry name" value="VanZ-like"/>
</dbReference>
<protein>
    <recommendedName>
        <fullName evidence="2">VanZ-like domain-containing protein</fullName>
    </recommendedName>
</protein>
<proteinExistence type="predicted"/>
<dbReference type="Pfam" id="PF04892">
    <property type="entry name" value="VanZ"/>
    <property type="match status" value="1"/>
</dbReference>
<keyword evidence="4" id="KW-1185">Reference proteome</keyword>
<keyword evidence="1" id="KW-1133">Transmembrane helix</keyword>
<evidence type="ECO:0000313" key="4">
    <source>
        <dbReference type="Proteomes" id="UP000000639"/>
    </source>
</evidence>
<reference evidence="3 4" key="1">
    <citation type="submission" date="2007-01" db="EMBL/GenBank/DDBJ databases">
        <title>Complete sequence of Psychromonas ingrahamii 37.</title>
        <authorList>
            <consortium name="US DOE Joint Genome Institute"/>
            <person name="Copeland A."/>
            <person name="Lucas S."/>
            <person name="Lapidus A."/>
            <person name="Barry K."/>
            <person name="Detter J.C."/>
            <person name="Glavina del Rio T."/>
            <person name="Hammon N."/>
            <person name="Israni S."/>
            <person name="Dalin E."/>
            <person name="Tice H."/>
            <person name="Pitluck S."/>
            <person name="Thompson L.S."/>
            <person name="Brettin T."/>
            <person name="Bruce D."/>
            <person name="Han C."/>
            <person name="Tapia R."/>
            <person name="Schmutz J."/>
            <person name="Larimer F."/>
            <person name="Land M."/>
            <person name="Hauser L."/>
            <person name="Kyrpides N."/>
            <person name="Ivanova N."/>
            <person name="Staley J."/>
            <person name="Richardson P."/>
        </authorList>
    </citation>
    <scope>NUCLEOTIDE SEQUENCE [LARGE SCALE GENOMIC DNA]</scope>
    <source>
        <strain evidence="3 4">37</strain>
    </source>
</reference>
<dbReference type="OrthoDB" id="582407at2"/>
<dbReference type="HOGENOM" id="CLU_096028_3_3_6"/>
<feature type="transmembrane region" description="Helical" evidence="1">
    <location>
        <begin position="66"/>
        <end position="85"/>
    </location>
</feature>
<dbReference type="RefSeq" id="WP_011768802.1">
    <property type="nucleotide sequence ID" value="NC_008709.1"/>
</dbReference>
<dbReference type="EMBL" id="CP000510">
    <property type="protein sequence ID" value="ABM02243.1"/>
    <property type="molecule type" value="Genomic_DNA"/>
</dbReference>
<dbReference type="KEGG" id="pin:Ping_0382"/>
<feature type="transmembrane region" description="Helical" evidence="1">
    <location>
        <begin position="43"/>
        <end position="59"/>
    </location>
</feature>
<dbReference type="STRING" id="357804.Ping_0382"/>
<dbReference type="AlphaFoldDB" id="A1SRX8"/>
<evidence type="ECO:0000259" key="2">
    <source>
        <dbReference type="Pfam" id="PF04892"/>
    </source>
</evidence>
<feature type="transmembrane region" description="Helical" evidence="1">
    <location>
        <begin position="91"/>
        <end position="115"/>
    </location>
</feature>
<feature type="transmembrane region" description="Helical" evidence="1">
    <location>
        <begin position="12"/>
        <end position="31"/>
    </location>
</feature>
<sequence length="122" mass="14050">MILLLAVIRTYWIIITIFTLTLITLLSLYPLENLPSVPGSDKTHHFIAYGALMFPIALRKPKYWQFICLFFICWSGVIELLQPYVNRYGEWLDMAANTTGIVCSLLIATLINWILPIKVKCE</sequence>
<feature type="domain" description="VanZ-like" evidence="2">
    <location>
        <begin position="40"/>
        <end position="111"/>
    </location>
</feature>
<evidence type="ECO:0000313" key="3">
    <source>
        <dbReference type="EMBL" id="ABM02243.1"/>
    </source>
</evidence>